<keyword evidence="2" id="KW-1133">Transmembrane helix</keyword>
<dbReference type="AlphaFoldDB" id="A0A7S1HSD2"/>
<gene>
    <name evidence="3" type="ORF">EGYM00392_LOCUS745</name>
</gene>
<keyword evidence="2" id="KW-0812">Transmembrane</keyword>
<name>A0A7S1HSD2_9EUGL</name>
<dbReference type="EMBL" id="HBGA01002082">
    <property type="protein sequence ID" value="CAD8989704.1"/>
    <property type="molecule type" value="Transcribed_RNA"/>
</dbReference>
<feature type="transmembrane region" description="Helical" evidence="2">
    <location>
        <begin position="110"/>
        <end position="133"/>
    </location>
</feature>
<evidence type="ECO:0000256" key="2">
    <source>
        <dbReference type="SAM" id="Phobius"/>
    </source>
</evidence>
<accession>A0A7S1HSD2</accession>
<protein>
    <submittedName>
        <fullName evidence="3">Uncharacterized protein</fullName>
    </submittedName>
</protein>
<reference evidence="3" key="1">
    <citation type="submission" date="2021-01" db="EMBL/GenBank/DDBJ databases">
        <authorList>
            <person name="Corre E."/>
            <person name="Pelletier E."/>
            <person name="Niang G."/>
            <person name="Scheremetjew M."/>
            <person name="Finn R."/>
            <person name="Kale V."/>
            <person name="Holt S."/>
            <person name="Cochrane G."/>
            <person name="Meng A."/>
            <person name="Brown T."/>
            <person name="Cohen L."/>
        </authorList>
    </citation>
    <scope>NUCLEOTIDE SEQUENCE</scope>
    <source>
        <strain evidence="3">NIES-381</strain>
    </source>
</reference>
<feature type="compositionally biased region" description="Basic and acidic residues" evidence="1">
    <location>
        <begin position="43"/>
        <end position="55"/>
    </location>
</feature>
<proteinExistence type="predicted"/>
<organism evidence="3">
    <name type="scientific">Eutreptiella gymnastica</name>
    <dbReference type="NCBI Taxonomy" id="73025"/>
    <lineage>
        <taxon>Eukaryota</taxon>
        <taxon>Discoba</taxon>
        <taxon>Euglenozoa</taxon>
        <taxon>Euglenida</taxon>
        <taxon>Spirocuta</taxon>
        <taxon>Euglenophyceae</taxon>
        <taxon>Eutreptiales</taxon>
        <taxon>Eutreptiaceae</taxon>
        <taxon>Eutreptiella</taxon>
    </lineage>
</organism>
<evidence type="ECO:0000313" key="3">
    <source>
        <dbReference type="EMBL" id="CAD8989704.1"/>
    </source>
</evidence>
<sequence>MVAKTKEVWKSKETWRAKIDSFEAAMHDRMSRVQLSAAPNGGEESHDNLQNRHGEPPLATPAMLRNPPAARHCRNCKPQDAENANAHVVEDVVTTYLPTSEAVQPTSTPVYAIIAVLGTLAATAAGALGRYLYRRQTKIQVPALIDMADTWAMAATSSGIPQGVMDKALKVNLDMSTYGTIAEIGAGTEVGRIFFYVGASAGTIAKTVCAYDMKVSDNIYGECDRFVTQERLEQMLDTEYEELEETLRVHRPKTKFFAFADTVVAKKWGQDNECHGWMGMKFQLDPEAPPVRCLVHCRLLDPTMQEQQGALGALGTNLIHACFFELDGIMKPVAGGADYSSFLKSLKDDLQGRVEVDLVKFEGKGMENVSPYIIGTELVRQGLVSAVTFDRAGEITVPTDMIRKHSILVSRSMPKDLVEAALVKVPKSDEAKGVIHLTELTLAGLTNSESPNYTADLSKFDALHGSPAIISNFPNYIQLTKYLSRNTNESIVTLVDSVGMQALFKEEQYMSLEGGILEFFGCVVRSGLTMLVSPNVEDVFVDPELQLLFKFMVENGIIRSLTE</sequence>
<evidence type="ECO:0000256" key="1">
    <source>
        <dbReference type="SAM" id="MobiDB-lite"/>
    </source>
</evidence>
<keyword evidence="2" id="KW-0472">Membrane</keyword>
<feature type="region of interest" description="Disordered" evidence="1">
    <location>
        <begin position="36"/>
        <end position="55"/>
    </location>
</feature>